<dbReference type="STRING" id="1423807.FD16_GL001344"/>
<protein>
    <recommendedName>
        <fullName evidence="1">DUF4440 domain-containing protein</fullName>
    </recommendedName>
</protein>
<accession>A0A0R1W6V8</accession>
<dbReference type="EMBL" id="AZGF01000003">
    <property type="protein sequence ID" value="KRM13199.1"/>
    <property type="molecule type" value="Genomic_DNA"/>
</dbReference>
<name>A0A0R1W6V8_9LACO</name>
<evidence type="ECO:0000313" key="2">
    <source>
        <dbReference type="EMBL" id="KRM13199.1"/>
    </source>
</evidence>
<dbReference type="InterPro" id="IPR027843">
    <property type="entry name" value="DUF4440"/>
</dbReference>
<comment type="caution">
    <text evidence="2">The sequence shown here is derived from an EMBL/GenBank/DDBJ whole genome shotgun (WGS) entry which is preliminary data.</text>
</comment>
<evidence type="ECO:0000259" key="1">
    <source>
        <dbReference type="Pfam" id="PF14534"/>
    </source>
</evidence>
<evidence type="ECO:0000313" key="3">
    <source>
        <dbReference type="Proteomes" id="UP000051820"/>
    </source>
</evidence>
<dbReference type="AlphaFoldDB" id="A0A0R1W6V8"/>
<dbReference type="PATRIC" id="fig|1423807.3.peg.1371"/>
<dbReference type="SUPFAM" id="SSF54427">
    <property type="entry name" value="NTF2-like"/>
    <property type="match status" value="1"/>
</dbReference>
<reference evidence="2 3" key="1">
    <citation type="journal article" date="2015" name="Genome Announc.">
        <title>Expanding the biotechnology potential of lactobacilli through comparative genomics of 213 strains and associated genera.</title>
        <authorList>
            <person name="Sun Z."/>
            <person name="Harris H.M."/>
            <person name="McCann A."/>
            <person name="Guo C."/>
            <person name="Argimon S."/>
            <person name="Zhang W."/>
            <person name="Yang X."/>
            <person name="Jeffery I.B."/>
            <person name="Cooney J.C."/>
            <person name="Kagawa T.F."/>
            <person name="Liu W."/>
            <person name="Song Y."/>
            <person name="Salvetti E."/>
            <person name="Wrobel A."/>
            <person name="Rasinkangas P."/>
            <person name="Parkhill J."/>
            <person name="Rea M.C."/>
            <person name="O'Sullivan O."/>
            <person name="Ritari J."/>
            <person name="Douillard F.P."/>
            <person name="Paul Ross R."/>
            <person name="Yang R."/>
            <person name="Briner A.E."/>
            <person name="Felis G.E."/>
            <person name="de Vos W.M."/>
            <person name="Barrangou R."/>
            <person name="Klaenhammer T.R."/>
            <person name="Caufield P.W."/>
            <person name="Cui Y."/>
            <person name="Zhang H."/>
            <person name="O'Toole P.W."/>
        </authorList>
    </citation>
    <scope>NUCLEOTIDE SEQUENCE [LARGE SCALE GENOMIC DNA]</scope>
    <source>
        <strain evidence="2 3">DSM 5007</strain>
    </source>
</reference>
<dbReference type="Pfam" id="PF14534">
    <property type="entry name" value="DUF4440"/>
    <property type="match status" value="1"/>
</dbReference>
<dbReference type="eggNOG" id="ENOG502ZPGE">
    <property type="taxonomic scope" value="Bacteria"/>
</dbReference>
<proteinExistence type="predicted"/>
<dbReference type="Proteomes" id="UP000051820">
    <property type="component" value="Unassembled WGS sequence"/>
</dbReference>
<dbReference type="Gene3D" id="3.10.450.50">
    <property type="match status" value="1"/>
</dbReference>
<gene>
    <name evidence="2" type="ORF">FD16_GL001344</name>
</gene>
<keyword evidence="3" id="KW-1185">Reference proteome</keyword>
<organism evidence="2 3">
    <name type="scientific">Paucilactobacillus suebicus DSM 5007 = KCTC 3549</name>
    <dbReference type="NCBI Taxonomy" id="1423807"/>
    <lineage>
        <taxon>Bacteria</taxon>
        <taxon>Bacillati</taxon>
        <taxon>Bacillota</taxon>
        <taxon>Bacilli</taxon>
        <taxon>Lactobacillales</taxon>
        <taxon>Lactobacillaceae</taxon>
        <taxon>Paucilactobacillus</taxon>
    </lineage>
</organism>
<dbReference type="InterPro" id="IPR032710">
    <property type="entry name" value="NTF2-like_dom_sf"/>
</dbReference>
<feature type="domain" description="DUF4440" evidence="1">
    <location>
        <begin position="1"/>
        <end position="97"/>
    </location>
</feature>
<sequence>MVDGNIVKLGNLLDDNFYLAHMSGMKQNKVKWLDEIETGGMNYYSSTEEHVDIIELTHNSAVLVGQSRVDADIHGLRNTWSLELTLHLEKNVDQWKILYITAKPY</sequence>